<dbReference type="PANTHER" id="PTHR48081:SF13">
    <property type="entry name" value="ALPHA_BETA HYDROLASE"/>
    <property type="match status" value="1"/>
</dbReference>
<dbReference type="AlphaFoldDB" id="R7ZU53"/>
<dbReference type="PANTHER" id="PTHR48081">
    <property type="entry name" value="AB HYDROLASE SUPERFAMILY PROTEIN C4A8.06C"/>
    <property type="match status" value="1"/>
</dbReference>
<dbReference type="Gene3D" id="3.40.50.1820">
    <property type="entry name" value="alpha/beta hydrolase"/>
    <property type="match status" value="1"/>
</dbReference>
<evidence type="ECO:0000259" key="2">
    <source>
        <dbReference type="Pfam" id="PF20434"/>
    </source>
</evidence>
<dbReference type="GO" id="GO:0016787">
    <property type="term" value="F:hydrolase activity"/>
    <property type="evidence" value="ECO:0007669"/>
    <property type="project" value="UniProtKB-KW"/>
</dbReference>
<dbReference type="Proteomes" id="UP000013909">
    <property type="component" value="Unassembled WGS sequence"/>
</dbReference>
<gene>
    <name evidence="3" type="ORF">ADIS_1879</name>
</gene>
<keyword evidence="1" id="KW-0378">Hydrolase</keyword>
<dbReference type="InterPro" id="IPR049492">
    <property type="entry name" value="BD-FAE-like_dom"/>
</dbReference>
<dbReference type="EMBL" id="AQHR01000050">
    <property type="protein sequence ID" value="EON77660.1"/>
    <property type="molecule type" value="Genomic_DNA"/>
</dbReference>
<feature type="domain" description="BD-FAE-like" evidence="2">
    <location>
        <begin position="41"/>
        <end position="242"/>
    </location>
</feature>
<dbReference type="SUPFAM" id="SSF53474">
    <property type="entry name" value="alpha/beta-Hydrolases"/>
    <property type="match status" value="1"/>
</dbReference>
<protein>
    <recommendedName>
        <fullName evidence="2">BD-FAE-like domain-containing protein</fullName>
    </recommendedName>
</protein>
<accession>R7ZU53</accession>
<proteinExistence type="predicted"/>
<comment type="caution">
    <text evidence="3">The sequence shown here is derived from an EMBL/GenBank/DDBJ whole genome shotgun (WGS) entry which is preliminary data.</text>
</comment>
<sequence length="283" mass="31672">MKLAYGVGALKLIDRNPEIPEELEVFSNRVYKTVDTLQLELDVYRLRDAGNEPKPTMVFIHGGAWKTGKRSDYLPYLIDYAQKGYVTATVSYRLSRVAKFPAAVQDVNCAVRWLKVHAEEFGIDPERMVLIGGSAGGHLSMMVGYAGEEPLFEPQCEAGALSSEVKAIVNLYGPTDLTTDEARGRGEPISFLGATYDERPDLYRQVSPRFYIRPGLPPTLIFHGTIDSVVPVSQADSLAVWLGNAGVPYDYHRLHGWPHTMDLSKKVNAYCQFYIDRFLGEYL</sequence>
<evidence type="ECO:0000313" key="3">
    <source>
        <dbReference type="EMBL" id="EON77660.1"/>
    </source>
</evidence>
<organism evidence="3 4">
    <name type="scientific">Lunatimonas lonarensis</name>
    <dbReference type="NCBI Taxonomy" id="1232681"/>
    <lineage>
        <taxon>Bacteria</taxon>
        <taxon>Pseudomonadati</taxon>
        <taxon>Bacteroidota</taxon>
        <taxon>Cytophagia</taxon>
        <taxon>Cytophagales</taxon>
        <taxon>Cyclobacteriaceae</taxon>
    </lineage>
</organism>
<evidence type="ECO:0000256" key="1">
    <source>
        <dbReference type="ARBA" id="ARBA00022801"/>
    </source>
</evidence>
<reference evidence="3 4" key="1">
    <citation type="submission" date="2013-02" db="EMBL/GenBank/DDBJ databases">
        <title>A novel strain isolated from Lonar lake, Maharashtra, India.</title>
        <authorList>
            <person name="Singh A."/>
        </authorList>
    </citation>
    <scope>NUCLEOTIDE SEQUENCE [LARGE SCALE GENOMIC DNA]</scope>
    <source>
        <strain evidence="3 4">AK24</strain>
    </source>
</reference>
<dbReference type="Pfam" id="PF20434">
    <property type="entry name" value="BD-FAE"/>
    <property type="match status" value="1"/>
</dbReference>
<dbReference type="InterPro" id="IPR050300">
    <property type="entry name" value="GDXG_lipolytic_enzyme"/>
</dbReference>
<name>R7ZU53_9BACT</name>
<evidence type="ECO:0000313" key="4">
    <source>
        <dbReference type="Proteomes" id="UP000013909"/>
    </source>
</evidence>
<dbReference type="STRING" id="1232681.ADIS_1879"/>
<keyword evidence="4" id="KW-1185">Reference proteome</keyword>
<dbReference type="InterPro" id="IPR029058">
    <property type="entry name" value="AB_hydrolase_fold"/>
</dbReference>